<dbReference type="CDD" id="cd00387">
    <property type="entry name" value="Ribosomal_L7_L12"/>
    <property type="match status" value="1"/>
</dbReference>
<comment type="function">
    <text evidence="4">Forms part of the ribosomal stalk which helps the ribosome interact with GTP-bound translation factors. Is thus essential for accurate translation.</text>
</comment>
<dbReference type="EMBL" id="NDHY01000005">
    <property type="protein sequence ID" value="RII00324.1"/>
    <property type="molecule type" value="Genomic_DNA"/>
</dbReference>
<dbReference type="SUPFAM" id="SSF48300">
    <property type="entry name" value="Ribosomal protein L7/12, oligomerisation (N-terminal) domain"/>
    <property type="match status" value="1"/>
</dbReference>
<name>A0A399FVU6_UNCN2</name>
<evidence type="ECO:0000256" key="3">
    <source>
        <dbReference type="ARBA" id="ARBA00023274"/>
    </source>
</evidence>
<dbReference type="HAMAP" id="MF_00368">
    <property type="entry name" value="Ribosomal_bL12"/>
    <property type="match status" value="1"/>
</dbReference>
<dbReference type="InterPro" id="IPR013823">
    <property type="entry name" value="Ribosomal_bL12_C"/>
</dbReference>
<comment type="subunit">
    <text evidence="4">Homodimer. Part of the ribosomal stalk of the 50S ribosomal subunit. Forms a multimeric L10(L12)X complex, where L10 forms an elongated spine to which 2 to 4 L12 dimers bind in a sequential fashion. Binds GTP-bound translation factors.</text>
</comment>
<comment type="similarity">
    <text evidence="1 4">Belongs to the bacterial ribosomal protein bL12 family.</text>
</comment>
<protein>
    <recommendedName>
        <fullName evidence="4">Large ribosomal subunit protein bL12</fullName>
    </recommendedName>
</protein>
<accession>A0A399FVU6</accession>
<sequence length="121" mass="12824">MESVIHVIENMTVLQLSQLVKAIEDKFGVTASAAIPVAATQPGGGAVAAEEKTEWTVVLAAIGDKKIQVIKEVRAITNLGLKEAKTLVEEAPKTVMEGITKEEAEKVKSKLESVGATVELK</sequence>
<keyword evidence="2 4" id="KW-0689">Ribosomal protein</keyword>
<dbReference type="InterPro" id="IPR036235">
    <property type="entry name" value="Ribosomal_bL12_oligo_N_sf"/>
</dbReference>
<dbReference type="PANTHER" id="PTHR45987">
    <property type="entry name" value="39S RIBOSOMAL PROTEIN L12"/>
    <property type="match status" value="1"/>
</dbReference>
<evidence type="ECO:0000259" key="6">
    <source>
        <dbReference type="Pfam" id="PF16320"/>
    </source>
</evidence>
<dbReference type="InterPro" id="IPR000206">
    <property type="entry name" value="Ribosomal_bL12"/>
</dbReference>
<evidence type="ECO:0000313" key="8">
    <source>
        <dbReference type="Proteomes" id="UP000266287"/>
    </source>
</evidence>
<dbReference type="InterPro" id="IPR008932">
    <property type="entry name" value="Ribosomal_bL12_oligo"/>
</dbReference>
<dbReference type="Proteomes" id="UP000266287">
    <property type="component" value="Unassembled WGS sequence"/>
</dbReference>
<dbReference type="InterPro" id="IPR014719">
    <property type="entry name" value="Ribosomal_bL12_C/ClpS-like"/>
</dbReference>
<dbReference type="Pfam" id="PF16320">
    <property type="entry name" value="Ribosomal_L12_N"/>
    <property type="match status" value="1"/>
</dbReference>
<dbReference type="GO" id="GO:0006412">
    <property type="term" value="P:translation"/>
    <property type="evidence" value="ECO:0007669"/>
    <property type="project" value="UniProtKB-UniRule"/>
</dbReference>
<evidence type="ECO:0000259" key="5">
    <source>
        <dbReference type="Pfam" id="PF00542"/>
    </source>
</evidence>
<feature type="domain" description="Large ribosomal subunit protein bL12 C-terminal" evidence="5">
    <location>
        <begin position="56"/>
        <end position="121"/>
    </location>
</feature>
<keyword evidence="3 4" id="KW-0687">Ribonucleoprotein</keyword>
<dbReference type="GO" id="GO:0022625">
    <property type="term" value="C:cytosolic large ribosomal subunit"/>
    <property type="evidence" value="ECO:0007669"/>
    <property type="project" value="TreeGrafter"/>
</dbReference>
<feature type="domain" description="Large ribosomal subunit protein bL12 oligomerization" evidence="6">
    <location>
        <begin position="2"/>
        <end position="49"/>
    </location>
</feature>
<dbReference type="AlphaFoldDB" id="A0A399FVU6"/>
<comment type="caution">
    <text evidence="7">The sequence shown here is derived from an EMBL/GenBank/DDBJ whole genome shotgun (WGS) entry which is preliminary data.</text>
</comment>
<dbReference type="FunFam" id="3.30.1390.10:FF:000001">
    <property type="entry name" value="50S ribosomal protein L7/L12"/>
    <property type="match status" value="1"/>
</dbReference>
<dbReference type="PANTHER" id="PTHR45987:SF4">
    <property type="entry name" value="LARGE RIBOSOMAL SUBUNIT PROTEIN BL12M"/>
    <property type="match status" value="1"/>
</dbReference>
<organism evidence="7 8">
    <name type="scientific">candidate division NPL-UPA2 bacterium Unc8</name>
    <dbReference type="NCBI Taxonomy" id="1980939"/>
    <lineage>
        <taxon>Bacteria</taxon>
    </lineage>
</organism>
<dbReference type="NCBIfam" id="TIGR00855">
    <property type="entry name" value="L12"/>
    <property type="match status" value="1"/>
</dbReference>
<evidence type="ECO:0000256" key="2">
    <source>
        <dbReference type="ARBA" id="ARBA00022980"/>
    </source>
</evidence>
<evidence type="ECO:0000256" key="4">
    <source>
        <dbReference type="HAMAP-Rule" id="MF_00368"/>
    </source>
</evidence>
<reference evidence="7 8" key="1">
    <citation type="submission" date="2018-08" db="EMBL/GenBank/DDBJ databases">
        <title>Draft genome of candidate division NPL-UPA2 bacterium Unc8 that adapted to ultra-basic serpentinizing groundwater.</title>
        <authorList>
            <person name="Ishii S."/>
            <person name="Suzuki S."/>
            <person name="Nealson K.H."/>
        </authorList>
    </citation>
    <scope>NUCLEOTIDE SEQUENCE [LARGE SCALE GENOMIC DNA]</scope>
    <source>
        <strain evidence="7">Unc8</strain>
    </source>
</reference>
<proteinExistence type="inferred from homology"/>
<dbReference type="SUPFAM" id="SSF54736">
    <property type="entry name" value="ClpS-like"/>
    <property type="match status" value="1"/>
</dbReference>
<dbReference type="Gene3D" id="1.20.5.710">
    <property type="entry name" value="Single helix bin"/>
    <property type="match status" value="1"/>
</dbReference>
<dbReference type="GO" id="GO:0003735">
    <property type="term" value="F:structural constituent of ribosome"/>
    <property type="evidence" value="ECO:0007669"/>
    <property type="project" value="InterPro"/>
</dbReference>
<dbReference type="GO" id="GO:0003729">
    <property type="term" value="F:mRNA binding"/>
    <property type="evidence" value="ECO:0007669"/>
    <property type="project" value="TreeGrafter"/>
</dbReference>
<dbReference type="Gene3D" id="3.30.1390.10">
    <property type="match status" value="1"/>
</dbReference>
<gene>
    <name evidence="4" type="primary">rplL</name>
    <name evidence="7" type="ORF">B9J77_03235</name>
</gene>
<dbReference type="Pfam" id="PF00542">
    <property type="entry name" value="Ribosomal_L12"/>
    <property type="match status" value="1"/>
</dbReference>
<evidence type="ECO:0000256" key="1">
    <source>
        <dbReference type="ARBA" id="ARBA00007197"/>
    </source>
</evidence>
<evidence type="ECO:0000313" key="7">
    <source>
        <dbReference type="EMBL" id="RII00324.1"/>
    </source>
</evidence>